<proteinExistence type="predicted"/>
<feature type="chain" id="PRO_5004016564" description="Secreted protein" evidence="2">
    <location>
        <begin position="28"/>
        <end position="179"/>
    </location>
</feature>
<reference evidence="3 4" key="1">
    <citation type="journal article" date="2012" name="Stand. Genomic Sci.">
        <title>Genome sequence of the halotolerant bacterium Corynebacterium halotolerans type strain YIM 70093(T) (= DSM 44683(T)).</title>
        <authorList>
            <person name="Ruckert C."/>
            <person name="Albersmeier A."/>
            <person name="Al-Dilaimi A."/>
            <person name="Niehaus K."/>
            <person name="Szczepanowski R."/>
            <person name="Kalinowski J."/>
        </authorList>
    </citation>
    <scope>NUCLEOTIDE SEQUENCE [LARGE SCALE GENOMIC DNA]</scope>
    <source>
        <strain evidence="3">YIM 70093</strain>
    </source>
</reference>
<evidence type="ECO:0008006" key="5">
    <source>
        <dbReference type="Google" id="ProtNLM"/>
    </source>
</evidence>
<accession>M1NVC9</accession>
<feature type="signal peptide" evidence="2">
    <location>
        <begin position="1"/>
        <end position="27"/>
    </location>
</feature>
<dbReference type="EMBL" id="CP003697">
    <property type="protein sequence ID" value="AGF71445.1"/>
    <property type="molecule type" value="Genomic_DNA"/>
</dbReference>
<dbReference type="Proteomes" id="UP000011723">
    <property type="component" value="Chromosome"/>
</dbReference>
<sequence length="179" mass="19289">MPNFKRSLLSLTIAAGLAVSGTGVATAQSSNLFAGSSSSSTADKPGNNDDFQGRWPAHTIKGQYEAAYAKALKKQGLKQDEELNAFAEDVADRLASGELEYDNGYGYTLTWVESEDGRYAAEITRLTNAEALAYLPRMDELLEDLLVDKDPSDDRLGYAVSSDNGHVYLVVSGPISLSR</sequence>
<evidence type="ECO:0000256" key="1">
    <source>
        <dbReference type="SAM" id="MobiDB-lite"/>
    </source>
</evidence>
<evidence type="ECO:0000313" key="3">
    <source>
        <dbReference type="EMBL" id="AGF71445.1"/>
    </source>
</evidence>
<dbReference type="AlphaFoldDB" id="M1NVC9"/>
<evidence type="ECO:0000313" key="4">
    <source>
        <dbReference type="Proteomes" id="UP000011723"/>
    </source>
</evidence>
<dbReference type="RefSeq" id="WP_015399868.1">
    <property type="nucleotide sequence ID" value="NC_020302.1"/>
</dbReference>
<dbReference type="STRING" id="1121362.A605_02155"/>
<feature type="region of interest" description="Disordered" evidence="1">
    <location>
        <begin position="33"/>
        <end position="53"/>
    </location>
</feature>
<dbReference type="PATRIC" id="fig|1121362.3.peg.428"/>
<keyword evidence="4" id="KW-1185">Reference proteome</keyword>
<dbReference type="KEGG" id="chn:A605_02155"/>
<dbReference type="HOGENOM" id="CLU_1508180_0_0_11"/>
<evidence type="ECO:0000256" key="2">
    <source>
        <dbReference type="SAM" id="SignalP"/>
    </source>
</evidence>
<protein>
    <recommendedName>
        <fullName evidence="5">Secreted protein</fullName>
    </recommendedName>
</protein>
<gene>
    <name evidence="3" type="ORF">A605_02155</name>
</gene>
<name>M1NVC9_9CORY</name>
<keyword evidence="2" id="KW-0732">Signal</keyword>
<organism evidence="3 4">
    <name type="scientific">Corynebacterium halotolerans YIM 70093 = DSM 44683</name>
    <dbReference type="NCBI Taxonomy" id="1121362"/>
    <lineage>
        <taxon>Bacteria</taxon>
        <taxon>Bacillati</taxon>
        <taxon>Actinomycetota</taxon>
        <taxon>Actinomycetes</taxon>
        <taxon>Mycobacteriales</taxon>
        <taxon>Corynebacteriaceae</taxon>
        <taxon>Corynebacterium</taxon>
    </lineage>
</organism>